<feature type="transmembrane region" description="Helical" evidence="1">
    <location>
        <begin position="158"/>
        <end position="179"/>
    </location>
</feature>
<gene>
    <name evidence="2" type="ORF">VNI00_013066</name>
</gene>
<accession>A0AAW0C1E3</accession>
<reference evidence="2 3" key="1">
    <citation type="submission" date="2024-01" db="EMBL/GenBank/DDBJ databases">
        <title>A draft genome for a cacao thread blight-causing isolate of Paramarasmius palmivorus.</title>
        <authorList>
            <person name="Baruah I.K."/>
            <person name="Bukari Y."/>
            <person name="Amoako-Attah I."/>
            <person name="Meinhardt L.W."/>
            <person name="Bailey B.A."/>
            <person name="Cohen S.P."/>
        </authorList>
    </citation>
    <scope>NUCLEOTIDE SEQUENCE [LARGE SCALE GENOMIC DNA]</scope>
    <source>
        <strain evidence="2 3">GH-12</strain>
    </source>
</reference>
<proteinExistence type="predicted"/>
<feature type="transmembrane region" description="Helical" evidence="1">
    <location>
        <begin position="6"/>
        <end position="32"/>
    </location>
</feature>
<keyword evidence="1" id="KW-0812">Transmembrane</keyword>
<keyword evidence="3" id="KW-1185">Reference proteome</keyword>
<dbReference type="AlphaFoldDB" id="A0AAW0C1E3"/>
<feature type="transmembrane region" description="Helical" evidence="1">
    <location>
        <begin position="191"/>
        <end position="217"/>
    </location>
</feature>
<feature type="transmembrane region" description="Helical" evidence="1">
    <location>
        <begin position="44"/>
        <end position="66"/>
    </location>
</feature>
<feature type="transmembrane region" description="Helical" evidence="1">
    <location>
        <begin position="229"/>
        <end position="248"/>
    </location>
</feature>
<keyword evidence="1" id="KW-1133">Transmembrane helix</keyword>
<evidence type="ECO:0008006" key="4">
    <source>
        <dbReference type="Google" id="ProtNLM"/>
    </source>
</evidence>
<evidence type="ECO:0000313" key="3">
    <source>
        <dbReference type="Proteomes" id="UP001383192"/>
    </source>
</evidence>
<feature type="transmembrane region" description="Helical" evidence="1">
    <location>
        <begin position="86"/>
        <end position="112"/>
    </location>
</feature>
<protein>
    <recommendedName>
        <fullName evidence="4">Integral membrane protein</fullName>
    </recommendedName>
</protein>
<evidence type="ECO:0000256" key="1">
    <source>
        <dbReference type="SAM" id="Phobius"/>
    </source>
</evidence>
<sequence length="295" mass="33029">MDHSYYAPAIFPIASLLVAYFGYGLYVLLLLVRCNIRDGKKYRGYYLYTAMTAALFLFATISNIAYSIDYAQETTDWVFGDILRALMAVEILLSVLSNVLVEVVLLHRVYILWNEKVAIPHAPFLLLANLIGIVGGIMMTVGLSYAPSYTPYLRGSQMLLGWEITAAAITLWVSVLIGYKIWKASAKNQKAFPLGSLILDSGILYPVCMVIDLVLYIKYQESDEKYMAFSFRPFPTQMAGIAVAIILVRSSLGRFKEPNFKTDDRLVRDSDLATLAPPEQGIAREPLSDGQNNKY</sequence>
<dbReference type="Proteomes" id="UP001383192">
    <property type="component" value="Unassembled WGS sequence"/>
</dbReference>
<comment type="caution">
    <text evidence="2">The sequence shown here is derived from an EMBL/GenBank/DDBJ whole genome shotgun (WGS) entry which is preliminary data.</text>
</comment>
<keyword evidence="1" id="KW-0472">Membrane</keyword>
<name>A0AAW0C1E3_9AGAR</name>
<evidence type="ECO:0000313" key="2">
    <source>
        <dbReference type="EMBL" id="KAK7032497.1"/>
    </source>
</evidence>
<dbReference type="EMBL" id="JAYKXP010000064">
    <property type="protein sequence ID" value="KAK7032497.1"/>
    <property type="molecule type" value="Genomic_DNA"/>
</dbReference>
<feature type="transmembrane region" description="Helical" evidence="1">
    <location>
        <begin position="124"/>
        <end position="146"/>
    </location>
</feature>
<organism evidence="2 3">
    <name type="scientific">Paramarasmius palmivorus</name>
    <dbReference type="NCBI Taxonomy" id="297713"/>
    <lineage>
        <taxon>Eukaryota</taxon>
        <taxon>Fungi</taxon>
        <taxon>Dikarya</taxon>
        <taxon>Basidiomycota</taxon>
        <taxon>Agaricomycotina</taxon>
        <taxon>Agaricomycetes</taxon>
        <taxon>Agaricomycetidae</taxon>
        <taxon>Agaricales</taxon>
        <taxon>Marasmiineae</taxon>
        <taxon>Marasmiaceae</taxon>
        <taxon>Paramarasmius</taxon>
    </lineage>
</organism>